<gene>
    <name evidence="6" type="ORF">K8V47_07610</name>
</gene>
<dbReference type="PANTHER" id="PTHR43133:SF8">
    <property type="entry name" value="RNA POLYMERASE SIGMA FACTOR HI_1459-RELATED"/>
    <property type="match status" value="1"/>
</dbReference>
<reference evidence="6" key="2">
    <citation type="submission" date="2021-09" db="EMBL/GenBank/DDBJ databases">
        <authorList>
            <person name="Gilroy R."/>
        </authorList>
    </citation>
    <scope>NUCLEOTIDE SEQUENCE</scope>
    <source>
        <strain evidence="6">4100</strain>
    </source>
</reference>
<evidence type="ECO:0000256" key="1">
    <source>
        <dbReference type="ARBA" id="ARBA00010641"/>
    </source>
</evidence>
<dbReference type="Proteomes" id="UP000711407">
    <property type="component" value="Unassembled WGS sequence"/>
</dbReference>
<evidence type="ECO:0000256" key="5">
    <source>
        <dbReference type="ARBA" id="ARBA00023163"/>
    </source>
</evidence>
<dbReference type="NCBIfam" id="TIGR02937">
    <property type="entry name" value="sigma70-ECF"/>
    <property type="match status" value="1"/>
</dbReference>
<keyword evidence="4" id="KW-0238">DNA-binding</keyword>
<dbReference type="GO" id="GO:0003677">
    <property type="term" value="F:DNA binding"/>
    <property type="evidence" value="ECO:0007669"/>
    <property type="project" value="UniProtKB-KW"/>
</dbReference>
<evidence type="ECO:0000313" key="6">
    <source>
        <dbReference type="EMBL" id="HJE39603.1"/>
    </source>
</evidence>
<dbReference type="Gene3D" id="1.10.1740.10">
    <property type="match status" value="1"/>
</dbReference>
<dbReference type="PANTHER" id="PTHR43133">
    <property type="entry name" value="RNA POLYMERASE ECF-TYPE SIGMA FACTO"/>
    <property type="match status" value="1"/>
</dbReference>
<dbReference type="Gene3D" id="1.10.10.10">
    <property type="entry name" value="Winged helix-like DNA-binding domain superfamily/Winged helix DNA-binding domain"/>
    <property type="match status" value="1"/>
</dbReference>
<evidence type="ECO:0000256" key="3">
    <source>
        <dbReference type="ARBA" id="ARBA00023082"/>
    </source>
</evidence>
<name>A0A4Q0U854_9BACT</name>
<dbReference type="InterPro" id="IPR007627">
    <property type="entry name" value="RNA_pol_sigma70_r2"/>
</dbReference>
<dbReference type="InterPro" id="IPR014284">
    <property type="entry name" value="RNA_pol_sigma-70_dom"/>
</dbReference>
<protein>
    <submittedName>
        <fullName evidence="6">Sigma-70 family RNA polymerase sigma factor</fullName>
    </submittedName>
</protein>
<keyword evidence="5" id="KW-0804">Transcription</keyword>
<dbReference type="AlphaFoldDB" id="A0A4Q0U854"/>
<dbReference type="Pfam" id="PF08281">
    <property type="entry name" value="Sigma70_r4_2"/>
    <property type="match status" value="1"/>
</dbReference>
<evidence type="ECO:0000256" key="2">
    <source>
        <dbReference type="ARBA" id="ARBA00023015"/>
    </source>
</evidence>
<dbReference type="InterPro" id="IPR013249">
    <property type="entry name" value="RNA_pol_sigma70_r4_t2"/>
</dbReference>
<keyword evidence="2" id="KW-0805">Transcription regulation</keyword>
<sequence>MKKDFLTAAYIGLTARLHRIAMGMLRDGDEAEDAMQESYIKLWKSPAEPGSESEAQHRLVAVLRNECIDRLRRRRDFVGTDMLPDEPCEPQLPDEFERIKSELYRSLTPAQRDVFEMATFADMAYEEIALRTGQTVDAVRMNMYRARKKIRELYNQNRLR</sequence>
<organism evidence="6 7">
    <name type="scientific">Candidatus Amulumruptor caecigallinarius</name>
    <dbReference type="NCBI Taxonomy" id="2109911"/>
    <lineage>
        <taxon>Bacteria</taxon>
        <taxon>Pseudomonadati</taxon>
        <taxon>Bacteroidota</taxon>
        <taxon>Bacteroidia</taxon>
        <taxon>Bacteroidales</taxon>
        <taxon>Muribaculaceae</taxon>
        <taxon>Candidatus Amulumruptor</taxon>
    </lineage>
</organism>
<reference evidence="6" key="1">
    <citation type="journal article" date="2021" name="PeerJ">
        <title>Extensive microbial diversity within the chicken gut microbiome revealed by metagenomics and culture.</title>
        <authorList>
            <person name="Gilroy R."/>
            <person name="Ravi A."/>
            <person name="Getino M."/>
            <person name="Pursley I."/>
            <person name="Horton D.L."/>
            <person name="Alikhan N.F."/>
            <person name="Baker D."/>
            <person name="Gharbi K."/>
            <person name="Hall N."/>
            <person name="Watson M."/>
            <person name="Adriaenssens E.M."/>
            <person name="Foster-Nyarko E."/>
            <person name="Jarju S."/>
            <person name="Secka A."/>
            <person name="Antonio M."/>
            <person name="Oren A."/>
            <person name="Chaudhuri R.R."/>
            <person name="La Ragione R."/>
            <person name="Hildebrand F."/>
            <person name="Pallen M.J."/>
        </authorList>
    </citation>
    <scope>NUCLEOTIDE SEQUENCE</scope>
    <source>
        <strain evidence="6">4100</strain>
    </source>
</reference>
<dbReference type="SUPFAM" id="SSF88946">
    <property type="entry name" value="Sigma2 domain of RNA polymerase sigma factors"/>
    <property type="match status" value="1"/>
</dbReference>
<comment type="similarity">
    <text evidence="1">Belongs to the sigma-70 factor family. ECF subfamily.</text>
</comment>
<dbReference type="InterPro" id="IPR013325">
    <property type="entry name" value="RNA_pol_sigma_r2"/>
</dbReference>
<accession>A0A4Q0U854</accession>
<dbReference type="GO" id="GO:0016987">
    <property type="term" value="F:sigma factor activity"/>
    <property type="evidence" value="ECO:0007669"/>
    <property type="project" value="UniProtKB-KW"/>
</dbReference>
<dbReference type="Pfam" id="PF04542">
    <property type="entry name" value="Sigma70_r2"/>
    <property type="match status" value="1"/>
</dbReference>
<keyword evidence="3" id="KW-0731">Sigma factor</keyword>
<dbReference type="InterPro" id="IPR039425">
    <property type="entry name" value="RNA_pol_sigma-70-like"/>
</dbReference>
<evidence type="ECO:0000256" key="4">
    <source>
        <dbReference type="ARBA" id="ARBA00023125"/>
    </source>
</evidence>
<dbReference type="InterPro" id="IPR013324">
    <property type="entry name" value="RNA_pol_sigma_r3/r4-like"/>
</dbReference>
<dbReference type="InterPro" id="IPR036388">
    <property type="entry name" value="WH-like_DNA-bd_sf"/>
</dbReference>
<dbReference type="EMBL" id="DYXT01000039">
    <property type="protein sequence ID" value="HJE39603.1"/>
    <property type="molecule type" value="Genomic_DNA"/>
</dbReference>
<proteinExistence type="inferred from homology"/>
<dbReference type="GO" id="GO:0006352">
    <property type="term" value="P:DNA-templated transcription initiation"/>
    <property type="evidence" value="ECO:0007669"/>
    <property type="project" value="InterPro"/>
</dbReference>
<dbReference type="SUPFAM" id="SSF88659">
    <property type="entry name" value="Sigma3 and sigma4 domains of RNA polymerase sigma factors"/>
    <property type="match status" value="1"/>
</dbReference>
<comment type="caution">
    <text evidence="6">The sequence shown here is derived from an EMBL/GenBank/DDBJ whole genome shotgun (WGS) entry which is preliminary data.</text>
</comment>
<evidence type="ECO:0000313" key="7">
    <source>
        <dbReference type="Proteomes" id="UP000711407"/>
    </source>
</evidence>